<dbReference type="RefSeq" id="WP_273601092.1">
    <property type="nucleotide sequence ID" value="NZ_JAQQXT010000009.1"/>
</dbReference>
<sequence length="146" mass="16420">MDTNKSEQRLPAPHAEMDLELKVRDYECDMGQVVNNAVYLNYLEHARHELLQSLGISFAQLAKRSIDLVVTRIEADFKASLTSGDSFVVRTAFERKGRLRLAFNQSIYRLPDNKLMLNAVVIGAALNERGRPTILPELLESFGSLG</sequence>
<dbReference type="PANTHER" id="PTHR31793">
    <property type="entry name" value="4-HYDROXYBENZOYL-COA THIOESTERASE FAMILY MEMBER"/>
    <property type="match status" value="1"/>
</dbReference>
<dbReference type="Proteomes" id="UP001221189">
    <property type="component" value="Unassembled WGS sequence"/>
</dbReference>
<keyword evidence="2" id="KW-0378">Hydrolase</keyword>
<protein>
    <submittedName>
        <fullName evidence="3">Acyl-CoA thioesterase</fullName>
    </submittedName>
</protein>
<keyword evidence="4" id="KW-1185">Reference proteome</keyword>
<dbReference type="SUPFAM" id="SSF54637">
    <property type="entry name" value="Thioesterase/thiol ester dehydrase-isomerase"/>
    <property type="match status" value="1"/>
</dbReference>
<dbReference type="CDD" id="cd00586">
    <property type="entry name" value="4HBT"/>
    <property type="match status" value="1"/>
</dbReference>
<comment type="caution">
    <text evidence="3">The sequence shown here is derived from an EMBL/GenBank/DDBJ whole genome shotgun (WGS) entry which is preliminary data.</text>
</comment>
<evidence type="ECO:0000313" key="3">
    <source>
        <dbReference type="EMBL" id="MDC8772925.1"/>
    </source>
</evidence>
<dbReference type="PIRSF" id="PIRSF003230">
    <property type="entry name" value="YbgC"/>
    <property type="match status" value="1"/>
</dbReference>
<organism evidence="3 4">
    <name type="scientific">Roseateles albus</name>
    <dbReference type="NCBI Taxonomy" id="2987525"/>
    <lineage>
        <taxon>Bacteria</taxon>
        <taxon>Pseudomonadati</taxon>
        <taxon>Pseudomonadota</taxon>
        <taxon>Betaproteobacteria</taxon>
        <taxon>Burkholderiales</taxon>
        <taxon>Sphaerotilaceae</taxon>
        <taxon>Roseateles</taxon>
    </lineage>
</organism>
<dbReference type="Pfam" id="PF13279">
    <property type="entry name" value="4HBT_2"/>
    <property type="match status" value="1"/>
</dbReference>
<dbReference type="InterPro" id="IPR029069">
    <property type="entry name" value="HotDog_dom_sf"/>
</dbReference>
<dbReference type="InterPro" id="IPR006684">
    <property type="entry name" value="YbgC/YbaW"/>
</dbReference>
<dbReference type="InterPro" id="IPR050563">
    <property type="entry name" value="4-hydroxybenzoyl-CoA_TE"/>
</dbReference>
<gene>
    <name evidence="3" type="ORF">PRZ03_15170</name>
</gene>
<evidence type="ECO:0000256" key="2">
    <source>
        <dbReference type="ARBA" id="ARBA00022801"/>
    </source>
</evidence>
<dbReference type="Gene3D" id="3.10.129.10">
    <property type="entry name" value="Hotdog Thioesterase"/>
    <property type="match status" value="1"/>
</dbReference>
<comment type="similarity">
    <text evidence="1">Belongs to the 4-hydroxybenzoyl-CoA thioesterase family.</text>
</comment>
<dbReference type="EMBL" id="JAQQXT010000009">
    <property type="protein sequence ID" value="MDC8772925.1"/>
    <property type="molecule type" value="Genomic_DNA"/>
</dbReference>
<name>A0ABT5KG79_9BURK</name>
<accession>A0ABT5KG79</accession>
<evidence type="ECO:0000256" key="1">
    <source>
        <dbReference type="ARBA" id="ARBA00005953"/>
    </source>
</evidence>
<proteinExistence type="inferred from homology"/>
<dbReference type="PANTHER" id="PTHR31793:SF27">
    <property type="entry name" value="NOVEL THIOESTERASE SUPERFAMILY DOMAIN AND SAPOSIN A-TYPE DOMAIN CONTAINING PROTEIN (0610012H03RIK)"/>
    <property type="match status" value="1"/>
</dbReference>
<evidence type="ECO:0000313" key="4">
    <source>
        <dbReference type="Proteomes" id="UP001221189"/>
    </source>
</evidence>
<reference evidence="3 4" key="1">
    <citation type="submission" date="2022-10" db="EMBL/GenBank/DDBJ databases">
        <title>Paucibacter sp. hw1 Genome sequencing.</title>
        <authorList>
            <person name="Park S."/>
        </authorList>
    </citation>
    <scope>NUCLEOTIDE SEQUENCE [LARGE SCALE GENOMIC DNA]</scope>
    <source>
        <strain evidence="4">hw1</strain>
    </source>
</reference>